<evidence type="ECO:0000256" key="2">
    <source>
        <dbReference type="ARBA" id="ARBA00022679"/>
    </source>
</evidence>
<sequence length="405" mass="46107">MGYPLHGDNSVSPLGRQRAGKRLQRSSPKPYERGTSPNSSGSETETSQSPELHSKNKHPRRSDNAYSVRLLRSGSIEVSTELDTLFNSPDHKSGQKSAGLNPWSLKCHKREVAKMRKYNEDSNLKKYILLENVAAKFRFPCILDLKMGTRQHGDDAPEAKKLSQTRKCESTTSSHVGLRLIGMQVYQRAKGHFLCQNKYYGRELSVAGFKESLELFLYDGEHLRLELLDPILNRLHNLKGIVEKQESFRFYSSSLLIMYGGQGNDNLDHCDNVNKQMGENSDQPHHDNGNQEGAELYCGASDDSCDSAVELKTDNEQVDVRMIDFAHSTHRGFQDDARHKGVDQGYLFGLKNLISIFTEIKQRENGNDFKFCYVKNELRIEMFFFVEELCMYIVLDKASHVLLLL</sequence>
<keyword evidence="2 4" id="KW-0808">Transferase</keyword>
<feature type="compositionally biased region" description="Polar residues" evidence="5">
    <location>
        <begin position="35"/>
        <end position="51"/>
    </location>
</feature>
<dbReference type="PANTHER" id="PTHR12400:SF21">
    <property type="entry name" value="KINASE"/>
    <property type="match status" value="1"/>
</dbReference>
<dbReference type="Proteomes" id="UP001164746">
    <property type="component" value="Chromosome 13"/>
</dbReference>
<proteinExistence type="inferred from homology"/>
<evidence type="ECO:0000313" key="7">
    <source>
        <dbReference type="Proteomes" id="UP001164746"/>
    </source>
</evidence>
<protein>
    <recommendedName>
        <fullName evidence="4">Kinase</fullName>
        <ecNumber evidence="4">2.7.-.-</ecNumber>
    </recommendedName>
</protein>
<dbReference type="InterPro" id="IPR038286">
    <property type="entry name" value="IPK_sf"/>
</dbReference>
<gene>
    <name evidence="6" type="ORF">MAR_036799</name>
</gene>
<reference evidence="6" key="1">
    <citation type="submission" date="2022-11" db="EMBL/GenBank/DDBJ databases">
        <title>Centuries of genome instability and evolution in soft-shell clam transmissible cancer (bioRxiv).</title>
        <authorList>
            <person name="Hart S.F.M."/>
            <person name="Yonemitsu M.A."/>
            <person name="Giersch R.M."/>
            <person name="Beal B.F."/>
            <person name="Arriagada G."/>
            <person name="Davis B.W."/>
            <person name="Ostrander E.A."/>
            <person name="Goff S.P."/>
            <person name="Metzger M.J."/>
        </authorList>
    </citation>
    <scope>NUCLEOTIDE SEQUENCE</scope>
    <source>
        <strain evidence="6">MELC-2E11</strain>
        <tissue evidence="6">Siphon/mantle</tissue>
    </source>
</reference>
<evidence type="ECO:0000313" key="6">
    <source>
        <dbReference type="EMBL" id="WAR23130.1"/>
    </source>
</evidence>
<dbReference type="SUPFAM" id="SSF56104">
    <property type="entry name" value="SAICAR synthase-like"/>
    <property type="match status" value="1"/>
</dbReference>
<keyword evidence="7" id="KW-1185">Reference proteome</keyword>
<dbReference type="Gene3D" id="3.30.470.160">
    <property type="entry name" value="Inositol polyphosphate kinase"/>
    <property type="match status" value="1"/>
</dbReference>
<evidence type="ECO:0000256" key="1">
    <source>
        <dbReference type="ARBA" id="ARBA00007374"/>
    </source>
</evidence>
<dbReference type="InterPro" id="IPR005522">
    <property type="entry name" value="IPK"/>
</dbReference>
<organism evidence="6 7">
    <name type="scientific">Mya arenaria</name>
    <name type="common">Soft-shell clam</name>
    <dbReference type="NCBI Taxonomy" id="6604"/>
    <lineage>
        <taxon>Eukaryota</taxon>
        <taxon>Metazoa</taxon>
        <taxon>Spiralia</taxon>
        <taxon>Lophotrochozoa</taxon>
        <taxon>Mollusca</taxon>
        <taxon>Bivalvia</taxon>
        <taxon>Autobranchia</taxon>
        <taxon>Heteroconchia</taxon>
        <taxon>Euheterodonta</taxon>
        <taxon>Imparidentia</taxon>
        <taxon>Neoheterodontei</taxon>
        <taxon>Myida</taxon>
        <taxon>Myoidea</taxon>
        <taxon>Myidae</taxon>
        <taxon>Mya</taxon>
    </lineage>
</organism>
<dbReference type="Pfam" id="PF03770">
    <property type="entry name" value="IPK"/>
    <property type="match status" value="1"/>
</dbReference>
<name>A0ABY7FM45_MYAAR</name>
<accession>A0ABY7FM45</accession>
<keyword evidence="3 4" id="KW-0418">Kinase</keyword>
<evidence type="ECO:0000256" key="4">
    <source>
        <dbReference type="RuleBase" id="RU363090"/>
    </source>
</evidence>
<evidence type="ECO:0000256" key="3">
    <source>
        <dbReference type="ARBA" id="ARBA00022777"/>
    </source>
</evidence>
<evidence type="ECO:0000256" key="5">
    <source>
        <dbReference type="SAM" id="MobiDB-lite"/>
    </source>
</evidence>
<feature type="region of interest" description="Disordered" evidence="5">
    <location>
        <begin position="1"/>
        <end position="67"/>
    </location>
</feature>
<dbReference type="EMBL" id="CP111024">
    <property type="protein sequence ID" value="WAR23130.1"/>
    <property type="molecule type" value="Genomic_DNA"/>
</dbReference>
<dbReference type="EC" id="2.7.-.-" evidence="4"/>
<comment type="similarity">
    <text evidence="1 4">Belongs to the inositol phosphokinase (IPK) family.</text>
</comment>
<dbReference type="PANTHER" id="PTHR12400">
    <property type="entry name" value="INOSITOL POLYPHOSPHATE KINASE"/>
    <property type="match status" value="1"/>
</dbReference>